<evidence type="ECO:0000256" key="2">
    <source>
        <dbReference type="ARBA" id="ARBA00022801"/>
    </source>
</evidence>
<name>A0A9E6XZM3_9ACTN</name>
<dbReference type="InterPro" id="IPR006683">
    <property type="entry name" value="Thioestr_dom"/>
</dbReference>
<dbReference type="CDD" id="cd03443">
    <property type="entry name" value="PaaI_thioesterase"/>
    <property type="match status" value="1"/>
</dbReference>
<dbReference type="GO" id="GO:0005829">
    <property type="term" value="C:cytosol"/>
    <property type="evidence" value="ECO:0007669"/>
    <property type="project" value="TreeGrafter"/>
</dbReference>
<dbReference type="EC" id="3.1.2.23" evidence="4"/>
<protein>
    <submittedName>
        <fullName evidence="4">4-hydroxybenzoyl-CoA thioesterase</fullName>
        <ecNumber evidence="4">3.1.2.23</ecNumber>
    </submittedName>
</protein>
<comment type="similarity">
    <text evidence="1">Belongs to the thioesterase PaaI family.</text>
</comment>
<keyword evidence="2 4" id="KW-0378">Hydrolase</keyword>
<sequence>MTGIAPDEHRETLGMADVLERYPVPGPRSLDGVLGFRLTEIGEDEARGEVEVTDRVCQRFGVVHGGVYAALAEVTASEATLAHVWPRGDGAMGQSNNTSFLRPCRSGTLHAHARARHRGRTTWVWDVDLLDDDGRLCASSRVTMAVRPRPD</sequence>
<dbReference type="EMBL" id="CP087164">
    <property type="protein sequence ID" value="UGS36907.1"/>
    <property type="molecule type" value="Genomic_DNA"/>
</dbReference>
<dbReference type="SUPFAM" id="SSF54637">
    <property type="entry name" value="Thioesterase/thiol ester dehydrase-isomerase"/>
    <property type="match status" value="1"/>
</dbReference>
<keyword evidence="5" id="KW-1185">Reference proteome</keyword>
<dbReference type="NCBIfam" id="TIGR00369">
    <property type="entry name" value="unchar_dom_1"/>
    <property type="match status" value="1"/>
</dbReference>
<accession>A0A9E6XZM3</accession>
<organism evidence="4 5">
    <name type="scientific">Capillimicrobium parvum</name>
    <dbReference type="NCBI Taxonomy" id="2884022"/>
    <lineage>
        <taxon>Bacteria</taxon>
        <taxon>Bacillati</taxon>
        <taxon>Actinomycetota</taxon>
        <taxon>Thermoleophilia</taxon>
        <taxon>Solirubrobacterales</taxon>
        <taxon>Capillimicrobiaceae</taxon>
        <taxon>Capillimicrobium</taxon>
    </lineage>
</organism>
<evidence type="ECO:0000313" key="4">
    <source>
        <dbReference type="EMBL" id="UGS36907.1"/>
    </source>
</evidence>
<gene>
    <name evidence="4" type="primary">fcbC_2</name>
    <name evidence="4" type="ORF">DSM104329_03318</name>
</gene>
<evidence type="ECO:0000259" key="3">
    <source>
        <dbReference type="Pfam" id="PF03061"/>
    </source>
</evidence>
<dbReference type="AlphaFoldDB" id="A0A9E6XZM3"/>
<dbReference type="Pfam" id="PF03061">
    <property type="entry name" value="4HBT"/>
    <property type="match status" value="1"/>
</dbReference>
<evidence type="ECO:0000313" key="5">
    <source>
        <dbReference type="Proteomes" id="UP001162834"/>
    </source>
</evidence>
<reference evidence="4" key="1">
    <citation type="journal article" date="2022" name="Int. J. Syst. Evol. Microbiol.">
        <title>Pseudomonas aegrilactucae sp. nov. and Pseudomonas morbosilactucae sp. nov., pathogens causing bacterial rot of lettuce in Japan.</title>
        <authorList>
            <person name="Sawada H."/>
            <person name="Fujikawa T."/>
            <person name="Satou M."/>
        </authorList>
    </citation>
    <scope>NUCLEOTIDE SEQUENCE</scope>
    <source>
        <strain evidence="4">0166_1</strain>
    </source>
</reference>
<feature type="domain" description="Thioesterase" evidence="3">
    <location>
        <begin position="60"/>
        <end position="138"/>
    </location>
</feature>
<dbReference type="RefSeq" id="WP_259310969.1">
    <property type="nucleotide sequence ID" value="NZ_CP087164.1"/>
</dbReference>
<dbReference type="KEGG" id="sbae:DSM104329_03318"/>
<dbReference type="Proteomes" id="UP001162834">
    <property type="component" value="Chromosome"/>
</dbReference>
<proteinExistence type="inferred from homology"/>
<dbReference type="Gene3D" id="3.10.129.10">
    <property type="entry name" value="Hotdog Thioesterase"/>
    <property type="match status" value="1"/>
</dbReference>
<dbReference type="GO" id="GO:0061522">
    <property type="term" value="F:1,4-dihydroxy-2-naphthoyl-CoA thioesterase activity"/>
    <property type="evidence" value="ECO:0007669"/>
    <property type="project" value="TreeGrafter"/>
</dbReference>
<dbReference type="PANTHER" id="PTHR43240:SF5">
    <property type="entry name" value="1,4-DIHYDROXY-2-NAPHTHOYL-COA THIOESTERASE 1"/>
    <property type="match status" value="1"/>
</dbReference>
<dbReference type="PANTHER" id="PTHR43240">
    <property type="entry name" value="1,4-DIHYDROXY-2-NAPHTHOYL-COA THIOESTERASE 1"/>
    <property type="match status" value="1"/>
</dbReference>
<evidence type="ECO:0000256" key="1">
    <source>
        <dbReference type="ARBA" id="ARBA00008324"/>
    </source>
</evidence>
<dbReference type="GO" id="GO:0018739">
    <property type="term" value="F:4-hydroxybenzoyl-CoA thioesterase activity"/>
    <property type="evidence" value="ECO:0007669"/>
    <property type="project" value="UniProtKB-EC"/>
</dbReference>
<dbReference type="InterPro" id="IPR003736">
    <property type="entry name" value="PAAI_dom"/>
</dbReference>
<dbReference type="InterPro" id="IPR029069">
    <property type="entry name" value="HotDog_dom_sf"/>
</dbReference>